<dbReference type="InterPro" id="IPR029044">
    <property type="entry name" value="Nucleotide-diphossugar_trans"/>
</dbReference>
<dbReference type="InterPro" id="IPR051161">
    <property type="entry name" value="Mannose-6P_isomerase_type2"/>
</dbReference>
<dbReference type="Pfam" id="PF00483">
    <property type="entry name" value="NTP_transferase"/>
    <property type="match status" value="1"/>
</dbReference>
<dbReference type="EMBL" id="CP130613">
    <property type="protein sequence ID" value="WKW15007.1"/>
    <property type="molecule type" value="Genomic_DNA"/>
</dbReference>
<evidence type="ECO:0000313" key="2">
    <source>
        <dbReference type="EMBL" id="WKW12098.1"/>
    </source>
</evidence>
<dbReference type="EMBL" id="CP130612">
    <property type="protein sequence ID" value="WKW12098.1"/>
    <property type="molecule type" value="Genomic_DNA"/>
</dbReference>
<proteinExistence type="predicted"/>
<dbReference type="KEGG" id="pspc:Strain318_001372"/>
<dbReference type="SUPFAM" id="SSF159283">
    <property type="entry name" value="Guanosine diphospho-D-mannose pyrophosphorylase/mannose-6-phosphate isomerase linker domain"/>
    <property type="match status" value="1"/>
</dbReference>
<evidence type="ECO:0000313" key="4">
    <source>
        <dbReference type="Proteomes" id="UP001229955"/>
    </source>
</evidence>
<accession>A0AA49JZK5</accession>
<sequence>MSAPLFAVVLAGGVGSRFWPLSTPARPKQLLPLVGSQTMLEDTVARLDGLVPRDRVLILTSTQLAPAIRATLPWLAADQVLEEPRAAGTAAALAWAAVEVRRRGGADAAMLSVHADAAIGDDAAFRRVLAAAASAAVTHDALVTVGIIPTEPNPGLGYIEPGAALDAQCARVARFLEKPDRAKAEQLVGAGCLWNSGIFAWKAATFLAEVTAHAPELAAAMGAAATGREAFFAAVHDTVSVDVGVLERSAKVAVVRGGFGWDDVGTWGALRRVRPRDAFGNAVHGAAHLVQARDNVVHAEHGRVVLYGVQDLVVVVRDGLTMVTTIAHADQLKQMLDALPAEVRDQR</sequence>
<feature type="domain" description="Nucleotidyl transferase" evidence="1">
    <location>
        <begin position="7"/>
        <end position="274"/>
    </location>
</feature>
<organism evidence="2">
    <name type="scientific">Pseudogemmatithrix spongiicola</name>
    <dbReference type="NCBI Taxonomy" id="3062599"/>
    <lineage>
        <taxon>Bacteria</taxon>
        <taxon>Pseudomonadati</taxon>
        <taxon>Gemmatimonadota</taxon>
        <taxon>Gemmatimonadia</taxon>
        <taxon>Gemmatimonadales</taxon>
        <taxon>Gemmatimonadaceae</taxon>
        <taxon>Pseudogemmatithrix</taxon>
    </lineage>
</organism>
<dbReference type="PANTHER" id="PTHR46390">
    <property type="entry name" value="MANNOSE-1-PHOSPHATE GUANYLYLTRANSFERASE"/>
    <property type="match status" value="1"/>
</dbReference>
<dbReference type="Proteomes" id="UP001229955">
    <property type="component" value="Chromosome"/>
</dbReference>
<reference evidence="2" key="1">
    <citation type="submission" date="2023-07" db="EMBL/GenBank/DDBJ databases">
        <authorList>
            <person name="Haufschild T."/>
            <person name="Kallscheuer N."/>
            <person name="Hammer J."/>
            <person name="Kohn T."/>
            <person name="Kabuu M."/>
            <person name="Jogler M."/>
            <person name="Wohfarth N."/>
            <person name="Heuer A."/>
            <person name="Rohde M."/>
            <person name="van Teeseling M.C.F."/>
            <person name="Jogler C."/>
        </authorList>
    </citation>
    <scope>NUCLEOTIDE SEQUENCE</scope>
    <source>
        <strain evidence="2">Strain 138</strain>
        <strain evidence="3">Strain 318</strain>
    </source>
</reference>
<evidence type="ECO:0000313" key="3">
    <source>
        <dbReference type="EMBL" id="WKW15007.1"/>
    </source>
</evidence>
<protein>
    <submittedName>
        <fullName evidence="2">Sugar phosphate nucleotidyltransferase</fullName>
    </submittedName>
</protein>
<keyword evidence="4" id="KW-1185">Reference proteome</keyword>
<gene>
    <name evidence="2" type="ORF">Strain138_001372</name>
    <name evidence="3" type="ORF">Strain318_001372</name>
</gene>
<dbReference type="SUPFAM" id="SSF53448">
    <property type="entry name" value="Nucleotide-diphospho-sugar transferases"/>
    <property type="match status" value="1"/>
</dbReference>
<name>A0AA49JUE7_9BACT</name>
<evidence type="ECO:0000259" key="1">
    <source>
        <dbReference type="Pfam" id="PF00483"/>
    </source>
</evidence>
<accession>A0AA49JUE7</accession>
<dbReference type="GO" id="GO:0004475">
    <property type="term" value="F:mannose-1-phosphate guanylyltransferase (GTP) activity"/>
    <property type="evidence" value="ECO:0007669"/>
    <property type="project" value="TreeGrafter"/>
</dbReference>
<dbReference type="AlphaFoldDB" id="A0AA49JUE7"/>
<dbReference type="PANTHER" id="PTHR46390:SF1">
    <property type="entry name" value="MANNOSE-1-PHOSPHATE GUANYLYLTRANSFERASE"/>
    <property type="match status" value="1"/>
</dbReference>
<dbReference type="InterPro" id="IPR005835">
    <property type="entry name" value="NTP_transferase_dom"/>
</dbReference>
<dbReference type="Gene3D" id="3.90.550.10">
    <property type="entry name" value="Spore Coat Polysaccharide Biosynthesis Protein SpsA, Chain A"/>
    <property type="match status" value="1"/>
</dbReference>
<dbReference type="RefSeq" id="WP_367887773.1">
    <property type="nucleotide sequence ID" value="NZ_CP130612.1"/>
</dbReference>
<dbReference type="GO" id="GO:0009298">
    <property type="term" value="P:GDP-mannose biosynthetic process"/>
    <property type="evidence" value="ECO:0007669"/>
    <property type="project" value="TreeGrafter"/>
</dbReference>